<proteinExistence type="predicted"/>
<accession>A0A1X6Z3Q2</accession>
<keyword evidence="1" id="KW-0732">Signal</keyword>
<dbReference type="AlphaFoldDB" id="A0A1X6Z3Q2"/>
<evidence type="ECO:0000256" key="1">
    <source>
        <dbReference type="SAM" id="SignalP"/>
    </source>
</evidence>
<name>A0A1X6Z3Q2_9RHOB</name>
<dbReference type="RefSeq" id="WP_085805428.1">
    <property type="nucleotide sequence ID" value="NZ_FWFX01000005.1"/>
</dbReference>
<dbReference type="OrthoDB" id="8451541at2"/>
<gene>
    <name evidence="2" type="ORF">ROA7450_01899</name>
</gene>
<dbReference type="EMBL" id="FWFX01000005">
    <property type="protein sequence ID" value="SLN39858.1"/>
    <property type="molecule type" value="Genomic_DNA"/>
</dbReference>
<evidence type="ECO:0000313" key="3">
    <source>
        <dbReference type="Proteomes" id="UP000193061"/>
    </source>
</evidence>
<dbReference type="Proteomes" id="UP000193061">
    <property type="component" value="Unassembled WGS sequence"/>
</dbReference>
<reference evidence="2 3" key="1">
    <citation type="submission" date="2017-03" db="EMBL/GenBank/DDBJ databases">
        <authorList>
            <person name="Afonso C.L."/>
            <person name="Miller P.J."/>
            <person name="Scott M.A."/>
            <person name="Spackman E."/>
            <person name="Goraichik I."/>
            <person name="Dimitrov K.M."/>
            <person name="Suarez D.L."/>
            <person name="Swayne D.E."/>
        </authorList>
    </citation>
    <scope>NUCLEOTIDE SEQUENCE [LARGE SCALE GENOMIC DNA]</scope>
    <source>
        <strain evidence="2 3">CECT 7450</strain>
    </source>
</reference>
<feature type="signal peptide" evidence="1">
    <location>
        <begin position="1"/>
        <end position="22"/>
    </location>
</feature>
<evidence type="ECO:0000313" key="2">
    <source>
        <dbReference type="EMBL" id="SLN39858.1"/>
    </source>
</evidence>
<organism evidence="2 3">
    <name type="scientific">Roseovarius albus</name>
    <dbReference type="NCBI Taxonomy" id="1247867"/>
    <lineage>
        <taxon>Bacteria</taxon>
        <taxon>Pseudomonadati</taxon>
        <taxon>Pseudomonadota</taxon>
        <taxon>Alphaproteobacteria</taxon>
        <taxon>Rhodobacterales</taxon>
        <taxon>Roseobacteraceae</taxon>
        <taxon>Roseovarius</taxon>
    </lineage>
</organism>
<dbReference type="PROSITE" id="PS51257">
    <property type="entry name" value="PROKAR_LIPOPROTEIN"/>
    <property type="match status" value="1"/>
</dbReference>
<feature type="chain" id="PRO_5013095353" evidence="1">
    <location>
        <begin position="23"/>
        <end position="166"/>
    </location>
</feature>
<protein>
    <submittedName>
        <fullName evidence="2">Uncharacterized protein</fullName>
    </submittedName>
</protein>
<keyword evidence="3" id="KW-1185">Reference proteome</keyword>
<sequence length="166" mass="18263">MTLFARAILPVLFAISSGPVLALSCLPPDVARTYNFAQESEDRFVVVYGELSFDEVKLPQTDWENQEATPPDTFIPATLKGQSLDQTGFAKPFVQEITMNARCFGPWCAGGTSDLDYLAFLKETDEGYLLELDPCGGMAFVQPSKETLNKVKACFQGKSCNEDSLK</sequence>